<reference evidence="1" key="2">
    <citation type="journal article" date="2015" name="Data Brief">
        <title>Shoot transcriptome of the giant reed, Arundo donax.</title>
        <authorList>
            <person name="Barrero R.A."/>
            <person name="Guerrero F.D."/>
            <person name="Moolhuijzen P."/>
            <person name="Goolsby J.A."/>
            <person name="Tidwell J."/>
            <person name="Bellgard S.E."/>
            <person name="Bellgard M.I."/>
        </authorList>
    </citation>
    <scope>NUCLEOTIDE SEQUENCE</scope>
    <source>
        <tissue evidence="1">Shoot tissue taken approximately 20 cm above the soil surface</tissue>
    </source>
</reference>
<protein>
    <submittedName>
        <fullName evidence="1">Uncharacterized protein</fullName>
    </submittedName>
</protein>
<name>A0A0A8Z0Y4_ARUDO</name>
<proteinExistence type="predicted"/>
<sequence length="57" mass="6734">MKPLYLCSIWGDLSKYLVMSFVLPSRNKSLLLSKYYSHVKHILLDDNCVLTKHYRVC</sequence>
<organism evidence="1">
    <name type="scientific">Arundo donax</name>
    <name type="common">Giant reed</name>
    <name type="synonym">Donax arundinaceus</name>
    <dbReference type="NCBI Taxonomy" id="35708"/>
    <lineage>
        <taxon>Eukaryota</taxon>
        <taxon>Viridiplantae</taxon>
        <taxon>Streptophyta</taxon>
        <taxon>Embryophyta</taxon>
        <taxon>Tracheophyta</taxon>
        <taxon>Spermatophyta</taxon>
        <taxon>Magnoliopsida</taxon>
        <taxon>Liliopsida</taxon>
        <taxon>Poales</taxon>
        <taxon>Poaceae</taxon>
        <taxon>PACMAD clade</taxon>
        <taxon>Arundinoideae</taxon>
        <taxon>Arundineae</taxon>
        <taxon>Arundo</taxon>
    </lineage>
</organism>
<accession>A0A0A8Z0Y4</accession>
<dbReference type="AlphaFoldDB" id="A0A0A8Z0Y4"/>
<dbReference type="EMBL" id="GBRH01267485">
    <property type="protein sequence ID" value="JAD30410.1"/>
    <property type="molecule type" value="Transcribed_RNA"/>
</dbReference>
<reference evidence="1" key="1">
    <citation type="submission" date="2014-09" db="EMBL/GenBank/DDBJ databases">
        <authorList>
            <person name="Magalhaes I.L.F."/>
            <person name="Oliveira U."/>
            <person name="Santos F.R."/>
            <person name="Vidigal T.H.D.A."/>
            <person name="Brescovit A.D."/>
            <person name="Santos A.J."/>
        </authorList>
    </citation>
    <scope>NUCLEOTIDE SEQUENCE</scope>
    <source>
        <tissue evidence="1">Shoot tissue taken approximately 20 cm above the soil surface</tissue>
    </source>
</reference>
<evidence type="ECO:0000313" key="1">
    <source>
        <dbReference type="EMBL" id="JAD30410.1"/>
    </source>
</evidence>